<reference evidence="7 8" key="1">
    <citation type="submission" date="2014-11" db="EMBL/GenBank/DDBJ databases">
        <title>Genetic blueprint of the zoonotic pathogen Toxocara canis.</title>
        <authorList>
            <person name="Zhu X.-Q."/>
            <person name="Korhonen P.K."/>
            <person name="Cai H."/>
            <person name="Young N.D."/>
            <person name="Nejsum P."/>
            <person name="von Samson-Himmelstjerna G."/>
            <person name="Boag P.R."/>
            <person name="Tan P."/>
            <person name="Li Q."/>
            <person name="Min J."/>
            <person name="Yang Y."/>
            <person name="Wang X."/>
            <person name="Fang X."/>
            <person name="Hall R.S."/>
            <person name="Hofmann A."/>
            <person name="Sternberg P.W."/>
            <person name="Jex A.R."/>
            <person name="Gasser R.B."/>
        </authorList>
    </citation>
    <scope>NUCLEOTIDE SEQUENCE [LARGE SCALE GENOMIC DNA]</scope>
    <source>
        <strain evidence="7">PN_DK_2014</strain>
    </source>
</reference>
<evidence type="ECO:0000256" key="5">
    <source>
        <dbReference type="ARBA" id="ARBA00023136"/>
    </source>
</evidence>
<dbReference type="GO" id="GO:0016020">
    <property type="term" value="C:membrane"/>
    <property type="evidence" value="ECO:0007669"/>
    <property type="project" value="UniProtKB-SubCell"/>
</dbReference>
<name>A0A0B2VYP4_TOXCA</name>
<evidence type="ECO:0000313" key="8">
    <source>
        <dbReference type="Proteomes" id="UP000031036"/>
    </source>
</evidence>
<dbReference type="OMA" id="QMASQRV"/>
<dbReference type="AlphaFoldDB" id="A0A0B2VYP4"/>
<evidence type="ECO:0000313" key="7">
    <source>
        <dbReference type="EMBL" id="KHN86452.1"/>
    </source>
</evidence>
<dbReference type="OrthoDB" id="8193498at2759"/>
<proteinExistence type="inferred from homology"/>
<comment type="similarity">
    <text evidence="2">Belongs to the UPF0389 family.</text>
</comment>
<keyword evidence="5 6" id="KW-0472">Membrane</keyword>
<keyword evidence="4 6" id="KW-1133">Transmembrane helix</keyword>
<gene>
    <name evidence="7" type="ORF">Tcan_16030</name>
</gene>
<evidence type="ECO:0000256" key="4">
    <source>
        <dbReference type="ARBA" id="ARBA00022989"/>
    </source>
</evidence>
<organism evidence="7 8">
    <name type="scientific">Toxocara canis</name>
    <name type="common">Canine roundworm</name>
    <dbReference type="NCBI Taxonomy" id="6265"/>
    <lineage>
        <taxon>Eukaryota</taxon>
        <taxon>Metazoa</taxon>
        <taxon>Ecdysozoa</taxon>
        <taxon>Nematoda</taxon>
        <taxon>Chromadorea</taxon>
        <taxon>Rhabditida</taxon>
        <taxon>Spirurina</taxon>
        <taxon>Ascaridomorpha</taxon>
        <taxon>Ascaridoidea</taxon>
        <taxon>Toxocaridae</taxon>
        <taxon>Toxocara</taxon>
    </lineage>
</organism>
<evidence type="ECO:0000256" key="1">
    <source>
        <dbReference type="ARBA" id="ARBA00004167"/>
    </source>
</evidence>
<comment type="caution">
    <text evidence="7">The sequence shown here is derived from an EMBL/GenBank/DDBJ whole genome shotgun (WGS) entry which is preliminary data.</text>
</comment>
<accession>A0A0B2VYP4</accession>
<sequence length="153" mass="17709">MSYASRIVPSNAFQHHGLVARQVAAYSSKGVTESTATKQPEKVYEQPLHATKMQYRASMQDQRTNRTYDAETGVKPTKWQRRFLVLTSLYRNMSEIPEYISSATMQRMHNRLRVVFIIVACTWFYLLFFTIERGWAHVISKNKSSGHSVSKID</sequence>
<evidence type="ECO:0000256" key="6">
    <source>
        <dbReference type="SAM" id="Phobius"/>
    </source>
</evidence>
<dbReference type="Proteomes" id="UP000031036">
    <property type="component" value="Unassembled WGS sequence"/>
</dbReference>
<evidence type="ECO:0000256" key="3">
    <source>
        <dbReference type="ARBA" id="ARBA00022692"/>
    </source>
</evidence>
<dbReference type="PANTHER" id="PTHR13674">
    <property type="entry name" value="GROWTH AND TRANSFORMATION-DEPENDENT PROTEIN"/>
    <property type="match status" value="1"/>
</dbReference>
<comment type="subcellular location">
    <subcellularLocation>
        <location evidence="1">Membrane</location>
        <topology evidence="1">Single-pass membrane protein</topology>
    </subcellularLocation>
</comment>
<feature type="transmembrane region" description="Helical" evidence="6">
    <location>
        <begin position="112"/>
        <end position="131"/>
    </location>
</feature>
<dbReference type="EMBL" id="JPKZ01000619">
    <property type="protein sequence ID" value="KHN86452.1"/>
    <property type="molecule type" value="Genomic_DNA"/>
</dbReference>
<keyword evidence="3 6" id="KW-0812">Transmembrane</keyword>
<dbReference type="PANTHER" id="PTHR13674:SF5">
    <property type="entry name" value="UPF0389 PROTEIN CG9231"/>
    <property type="match status" value="1"/>
</dbReference>
<protein>
    <submittedName>
        <fullName evidence="7">Uncharacterized protein</fullName>
    </submittedName>
</protein>
<dbReference type="Pfam" id="PF06388">
    <property type="entry name" value="DUF1075"/>
    <property type="match status" value="1"/>
</dbReference>
<dbReference type="InterPro" id="IPR009432">
    <property type="entry name" value="DUF1075"/>
</dbReference>
<evidence type="ECO:0000256" key="2">
    <source>
        <dbReference type="ARBA" id="ARBA00007363"/>
    </source>
</evidence>
<keyword evidence="8" id="KW-1185">Reference proteome</keyword>